<accession>A0A9D1HF89</accession>
<dbReference type="PROSITE" id="PS51257">
    <property type="entry name" value="PROKAR_LIPOPROTEIN"/>
    <property type="match status" value="1"/>
</dbReference>
<protein>
    <submittedName>
        <fullName evidence="2">Uncharacterized protein</fullName>
    </submittedName>
</protein>
<dbReference type="Pfam" id="PF19484">
    <property type="entry name" value="DUF6020"/>
    <property type="match status" value="1"/>
</dbReference>
<feature type="transmembrane region" description="Helical" evidence="1">
    <location>
        <begin position="12"/>
        <end position="33"/>
    </location>
</feature>
<evidence type="ECO:0000256" key="1">
    <source>
        <dbReference type="SAM" id="Phobius"/>
    </source>
</evidence>
<feature type="transmembrane region" description="Helical" evidence="1">
    <location>
        <begin position="67"/>
        <end position="84"/>
    </location>
</feature>
<proteinExistence type="predicted"/>
<keyword evidence="1" id="KW-0472">Membrane</keyword>
<evidence type="ECO:0000313" key="3">
    <source>
        <dbReference type="Proteomes" id="UP000824164"/>
    </source>
</evidence>
<dbReference type="AlphaFoldDB" id="A0A9D1HF89"/>
<name>A0A9D1HF89_9FIRM</name>
<feature type="transmembrane region" description="Helical" evidence="1">
    <location>
        <begin position="301"/>
        <end position="332"/>
    </location>
</feature>
<feature type="transmembrane region" description="Helical" evidence="1">
    <location>
        <begin position="503"/>
        <end position="523"/>
    </location>
</feature>
<reference evidence="2" key="2">
    <citation type="journal article" date="2021" name="PeerJ">
        <title>Extensive microbial diversity within the chicken gut microbiome revealed by metagenomics and culture.</title>
        <authorList>
            <person name="Gilroy R."/>
            <person name="Ravi A."/>
            <person name="Getino M."/>
            <person name="Pursley I."/>
            <person name="Horton D.L."/>
            <person name="Alikhan N.F."/>
            <person name="Baker D."/>
            <person name="Gharbi K."/>
            <person name="Hall N."/>
            <person name="Watson M."/>
            <person name="Adriaenssens E.M."/>
            <person name="Foster-Nyarko E."/>
            <person name="Jarju S."/>
            <person name="Secka A."/>
            <person name="Antonio M."/>
            <person name="Oren A."/>
            <person name="Chaudhuri R.R."/>
            <person name="La Ragione R."/>
            <person name="Hildebrand F."/>
            <person name="Pallen M.J."/>
        </authorList>
    </citation>
    <scope>NUCLEOTIDE SEQUENCE</scope>
    <source>
        <strain evidence="2">CHK187-14744</strain>
    </source>
</reference>
<feature type="transmembrane region" description="Helical" evidence="1">
    <location>
        <begin position="104"/>
        <end position="129"/>
    </location>
</feature>
<feature type="transmembrane region" description="Helical" evidence="1">
    <location>
        <begin position="561"/>
        <end position="582"/>
    </location>
</feature>
<feature type="transmembrane region" description="Helical" evidence="1">
    <location>
        <begin position="246"/>
        <end position="266"/>
    </location>
</feature>
<dbReference type="InterPro" id="IPR046062">
    <property type="entry name" value="DUF6020"/>
</dbReference>
<organism evidence="2 3">
    <name type="scientific">Candidatus Onthocola gallistercoris</name>
    <dbReference type="NCBI Taxonomy" id="2840876"/>
    <lineage>
        <taxon>Bacteria</taxon>
        <taxon>Bacillati</taxon>
        <taxon>Bacillota</taxon>
        <taxon>Bacilli</taxon>
        <taxon>Candidatus Onthocola</taxon>
    </lineage>
</organism>
<comment type="caution">
    <text evidence="2">The sequence shown here is derived from an EMBL/GenBank/DDBJ whole genome shotgun (WGS) entry which is preliminary data.</text>
</comment>
<dbReference type="EMBL" id="DVLT01000017">
    <property type="protein sequence ID" value="HIU02123.1"/>
    <property type="molecule type" value="Genomic_DNA"/>
</dbReference>
<sequence length="599" mass="68558">MKNTANLLFSKYKTFICCIMAALAVITACNFNILEPYDFITWILFFMLILFNRKTDLKQPDYWKPCLGFSLLFSVLFVFGRYVFLNYDSASVNILALCFSPKALFYVIGTASLLYPLFCHLLPGLCRYLPAADPCMGRYKAGWVFIFCFIVIFAAYMPYFLNEFPGALSSDSYSNLNFAFANTGHLRDHYPLLYQILMSIPLKLGMYLFDDINGAVACASIFQMLLMAGIFAGSVVFLYRRKIPNFIAVLALIYYALLPVHGYYSVTMWKDIPFSCFVLLLVMEMIRLVERKGCLRGKDYVSFALLSLLTLFFRNNAIYAYFVIILFTLLLFRQHRKTFAVTFLSVLVLFYGIKGPVFDLLQVEKSSSAEYIGIPLQQIGRMAFKGIKFTEEQEELIDELIPVETLAQAYNPKVSDGIKFNDAFDIDQFNAHKADYLKLWLELVIAHPATAIEAYLVSTVGYWYPSFDYWCVVQDITPDKYDLVQHSYIGDSKLYSHLSNKSIPLLNMEWSISLCFFLLLILGWTARRRNGWIGILPYIPLLGIWLTMMAASPVFGEYRYVYAAFTSLPVLFFPACTSISAGKCTAGAKIPRKRLPHRQ</sequence>
<reference evidence="2" key="1">
    <citation type="submission" date="2020-10" db="EMBL/GenBank/DDBJ databases">
        <authorList>
            <person name="Gilroy R."/>
        </authorList>
    </citation>
    <scope>NUCLEOTIDE SEQUENCE</scope>
    <source>
        <strain evidence="2">CHK187-14744</strain>
    </source>
</reference>
<keyword evidence="1" id="KW-0812">Transmembrane</keyword>
<feature type="transmembrane region" description="Helical" evidence="1">
    <location>
        <begin position="338"/>
        <end position="357"/>
    </location>
</feature>
<gene>
    <name evidence="2" type="ORF">IAB63_02585</name>
</gene>
<feature type="transmembrane region" description="Helical" evidence="1">
    <location>
        <begin position="535"/>
        <end position="555"/>
    </location>
</feature>
<keyword evidence="1" id="KW-1133">Transmembrane helix</keyword>
<feature type="transmembrane region" description="Helical" evidence="1">
    <location>
        <begin position="141"/>
        <end position="161"/>
    </location>
</feature>
<evidence type="ECO:0000313" key="2">
    <source>
        <dbReference type="EMBL" id="HIU02123.1"/>
    </source>
</evidence>
<dbReference type="Proteomes" id="UP000824164">
    <property type="component" value="Unassembled WGS sequence"/>
</dbReference>
<feature type="transmembrane region" description="Helical" evidence="1">
    <location>
        <begin position="39"/>
        <end position="55"/>
    </location>
</feature>
<feature type="transmembrane region" description="Helical" evidence="1">
    <location>
        <begin position="212"/>
        <end position="239"/>
    </location>
</feature>